<reference evidence="2 3" key="1">
    <citation type="submission" date="2018-12" db="EMBL/GenBank/DDBJ databases">
        <authorList>
            <consortium name="Pathogen Informatics"/>
        </authorList>
    </citation>
    <scope>NUCLEOTIDE SEQUENCE [LARGE SCALE GENOMIC DNA]</scope>
    <source>
        <strain evidence="2 3">NCTC10485</strain>
    </source>
</reference>
<evidence type="ECO:0000313" key="2">
    <source>
        <dbReference type="EMBL" id="VEG47796.1"/>
    </source>
</evidence>
<proteinExistence type="predicted"/>
<keyword evidence="3" id="KW-1185">Reference proteome</keyword>
<organism evidence="2 3">
    <name type="scientific">Mycolicibacterium chitae</name>
    <name type="common">Mycobacterium chitae</name>
    <dbReference type="NCBI Taxonomy" id="1792"/>
    <lineage>
        <taxon>Bacteria</taxon>
        <taxon>Bacillati</taxon>
        <taxon>Actinomycetota</taxon>
        <taxon>Actinomycetes</taxon>
        <taxon>Mycobacteriales</taxon>
        <taxon>Mycobacteriaceae</taxon>
        <taxon>Mycolicibacterium</taxon>
    </lineage>
</organism>
<accession>A0A448I5L8</accession>
<gene>
    <name evidence="2" type="ORF">NCTC10485_02084</name>
</gene>
<sequence length="669" mass="71212">MDTLSMQDIADLAEVARPVVTVWRGRYAASDLPFPEPIPGAHLRFDASDVADWFRATGRGNNPHAADDAAIHSSLLDTAASRLDDASMLLLLNAKLGEPLNGLAMDTVLQGIDTACFDALMPLEVIGELLDDEPFVNAMDRLAEAGFGGGRALARLVGRAPTLDDAEMLTRSGADLLQAVAAELARDTPGLLVPQRTGGLMLVGGAFARFTEAERPALAVVDDLLDTAWQRSAWRGLEAVGAELHQAGEGDALSTALIVGQWAAAGADDSEAFFDWVGELAMELAPGGRALIVGPAALLVDSLEGPAWRHRFEALVRGDHYIAPLRYVARLPKGMCRGGGRRRLAMWVLAPAYPGTPQWTTYADHSDHALNTAEIDAMAADVVAAVSGRVGKHSFLRSAARDSAAVLRRHQLAWPVSEPDIEVKGAALSRVWELASQCAARVIDDIDLAASTDDQLRVPMPWPSAVSGTGRLARVLKGVRLSAEDCRASGAGTVAVIGPDEVRGEIPVGVRRIDRLTLESTAPRARFTEPGDVVFVPTGVPRAIVDDVGGHVVQAPARIVRCMDRRDSRFRLLPLVLAADICAQRGTDPTSWTVRAVPADASSALALSLRRCAERRAALRAELSALDALENELANGLAAGTLTAQIKEPNTPGVGAHPRKKEDSAVWRR</sequence>
<protein>
    <submittedName>
        <fullName evidence="2">Uncharacterized protein</fullName>
    </submittedName>
</protein>
<name>A0A448I5L8_MYCCI</name>
<evidence type="ECO:0000256" key="1">
    <source>
        <dbReference type="SAM" id="MobiDB-lite"/>
    </source>
</evidence>
<feature type="compositionally biased region" description="Basic and acidic residues" evidence="1">
    <location>
        <begin position="660"/>
        <end position="669"/>
    </location>
</feature>
<evidence type="ECO:0000313" key="3">
    <source>
        <dbReference type="Proteomes" id="UP000282551"/>
    </source>
</evidence>
<dbReference type="EMBL" id="LR134355">
    <property type="protein sequence ID" value="VEG47796.1"/>
    <property type="molecule type" value="Genomic_DNA"/>
</dbReference>
<feature type="region of interest" description="Disordered" evidence="1">
    <location>
        <begin position="646"/>
        <end position="669"/>
    </location>
</feature>
<dbReference type="AlphaFoldDB" id="A0A448I5L8"/>
<dbReference type="Proteomes" id="UP000282551">
    <property type="component" value="Chromosome"/>
</dbReference>